<evidence type="ECO:0000313" key="2">
    <source>
        <dbReference type="EMBL" id="PSL04219.1"/>
    </source>
</evidence>
<comment type="caution">
    <text evidence="2">The sequence shown here is derived from an EMBL/GenBank/DDBJ whole genome shotgun (WGS) entry which is preliminary data.</text>
</comment>
<dbReference type="AlphaFoldDB" id="A0A2P8E424"/>
<evidence type="ECO:0000313" key="3">
    <source>
        <dbReference type="Proteomes" id="UP000243528"/>
    </source>
</evidence>
<dbReference type="InterPro" id="IPR007061">
    <property type="entry name" value="MST-like"/>
</dbReference>
<sequence>MTRWHDEGGVVAGEVADSPPVTSAPPARQDVGFDLDARTELEHFLDFHRATVHHKLAGLADDDAWRRFVPSLTTAAGVVKHLTCVEQYWFRTVLAGTSGPPLPWTHDPDADMARGDGETVESLLAGYAAECDRSREVAAGLALTDRSVLARHGEHPTLRWVLMHMVEETSRHNGHLDIVRELTDGAVGE</sequence>
<gene>
    <name evidence="2" type="ORF">CLV30_106225</name>
</gene>
<proteinExistence type="predicted"/>
<keyword evidence="3" id="KW-1185">Reference proteome</keyword>
<dbReference type="Proteomes" id="UP000243528">
    <property type="component" value="Unassembled WGS sequence"/>
</dbReference>
<evidence type="ECO:0000256" key="1">
    <source>
        <dbReference type="SAM" id="MobiDB-lite"/>
    </source>
</evidence>
<dbReference type="InterPro" id="IPR034660">
    <property type="entry name" value="DinB/YfiT-like"/>
</dbReference>
<reference evidence="2 3" key="1">
    <citation type="submission" date="2018-03" db="EMBL/GenBank/DDBJ databases">
        <title>Genomic Encyclopedia of Archaeal and Bacterial Type Strains, Phase II (KMG-II): from individual species to whole genera.</title>
        <authorList>
            <person name="Goeker M."/>
        </authorList>
    </citation>
    <scope>NUCLEOTIDE SEQUENCE [LARGE SCALE GENOMIC DNA]</scope>
    <source>
        <strain evidence="2 3">DSM 45211</strain>
    </source>
</reference>
<dbReference type="SUPFAM" id="SSF109854">
    <property type="entry name" value="DinB/YfiT-like putative metalloenzymes"/>
    <property type="match status" value="1"/>
</dbReference>
<protein>
    <submittedName>
        <fullName evidence="2">Uncharacterized protein DUF664</fullName>
    </submittedName>
</protein>
<feature type="region of interest" description="Disordered" evidence="1">
    <location>
        <begin position="1"/>
        <end position="29"/>
    </location>
</feature>
<name>A0A2P8E424_9ACTN</name>
<dbReference type="Pfam" id="PF04978">
    <property type="entry name" value="MST"/>
    <property type="match status" value="1"/>
</dbReference>
<dbReference type="Gene3D" id="1.20.120.450">
    <property type="entry name" value="dinb family like domain"/>
    <property type="match status" value="1"/>
</dbReference>
<organism evidence="2 3">
    <name type="scientific">Haloactinopolyspora alba</name>
    <dbReference type="NCBI Taxonomy" id="648780"/>
    <lineage>
        <taxon>Bacteria</taxon>
        <taxon>Bacillati</taxon>
        <taxon>Actinomycetota</taxon>
        <taxon>Actinomycetes</taxon>
        <taxon>Jiangellales</taxon>
        <taxon>Jiangellaceae</taxon>
        <taxon>Haloactinopolyspora</taxon>
    </lineage>
</organism>
<dbReference type="EMBL" id="PYGE01000006">
    <property type="protein sequence ID" value="PSL04219.1"/>
    <property type="molecule type" value="Genomic_DNA"/>
</dbReference>
<accession>A0A2P8E424</accession>